<evidence type="ECO:0000256" key="5">
    <source>
        <dbReference type="ARBA" id="ARBA00022630"/>
    </source>
</evidence>
<dbReference type="InterPro" id="IPR003953">
    <property type="entry name" value="FAD-dep_OxRdtase_2_FAD-bd"/>
</dbReference>
<organism evidence="13 14">
    <name type="scientific">Salinimicrobium gaetbulicola</name>
    <dbReference type="NCBI Taxonomy" id="999702"/>
    <lineage>
        <taxon>Bacteria</taxon>
        <taxon>Pseudomonadati</taxon>
        <taxon>Bacteroidota</taxon>
        <taxon>Flavobacteriia</taxon>
        <taxon>Flavobacteriales</taxon>
        <taxon>Flavobacteriaceae</taxon>
        <taxon>Salinimicrobium</taxon>
    </lineage>
</organism>
<dbReference type="PIRSF" id="PIRSF000171">
    <property type="entry name" value="SDHA_APRA_LASPO"/>
    <property type="match status" value="1"/>
</dbReference>
<dbReference type="Gene3D" id="3.50.50.60">
    <property type="entry name" value="FAD/NAD(P)-binding domain"/>
    <property type="match status" value="1"/>
</dbReference>
<name>A0ABW3IDB3_9FLAO</name>
<accession>A0ABW3IDB3</accession>
<dbReference type="PANTHER" id="PTHR42716:SF2">
    <property type="entry name" value="L-ASPARTATE OXIDASE, CHLOROPLASTIC"/>
    <property type="match status" value="1"/>
</dbReference>
<dbReference type="Pfam" id="PF00890">
    <property type="entry name" value="FAD_binding_2"/>
    <property type="match status" value="1"/>
</dbReference>
<proteinExistence type="inferred from homology"/>
<sequence>MKTDVLVIGSGIAGLSFAIKLADARPDTSITILTKSSNDLCNTAQAQGGIAVVLDRVRDSFEQHVQDTMKAGKGLNDRKVVEMVVSQAPERLSELISWGTSFDFNGNGEFELGLEGGHSQRRIVHHRDLTGKELERKLLKKAGSLPNVEFVDRYFVIDLLKNEQDQENCTGVKMLDKVTGQQVNFNSRITFLATGGSGMIFSNTTNPSVATADGVAMAQRAGAEVKNMNFIQFHPTALYEKDKHPLFLISEAVRGFGAYVVNHKGNRFLFKTDTRGELATRDIVSEAVVKELKMSGERSAFLDCRHLNFEAFQNEFPTIVAYCHSIGLNLKTDLIPIVPAAHYQCGGIQVDEHARTSIPHLYASGECAHTGLHGANRLASNSLLEALVYSHQSYKSVIEELDKLPEPETIIRPEILRFEQEADDEIIASLRHRLNDLMTYDLIHASGKREKKEALEHLRELKEMLEDYPPFNTGTTGFYELRNMVCTAVLILDHALDFSSKMKKNLSELLA</sequence>
<keyword evidence="8 11" id="KW-0560">Oxidoreductase</keyword>
<evidence type="ECO:0000256" key="6">
    <source>
        <dbReference type="ARBA" id="ARBA00022642"/>
    </source>
</evidence>
<dbReference type="Gene3D" id="3.90.700.10">
    <property type="entry name" value="Succinate dehydrogenase/fumarate reductase flavoprotein, catalytic domain"/>
    <property type="match status" value="1"/>
</dbReference>
<gene>
    <name evidence="13" type="primary">nadB</name>
    <name evidence="13" type="ORF">ACFQ1G_04515</name>
</gene>
<comment type="function">
    <text evidence="11">Catalyzes the oxidation of L-aspartate to iminoaspartate.</text>
</comment>
<dbReference type="SUPFAM" id="SSF51905">
    <property type="entry name" value="FAD/NAD(P)-binding domain"/>
    <property type="match status" value="1"/>
</dbReference>
<dbReference type="PRINTS" id="PR00368">
    <property type="entry name" value="FADPNR"/>
</dbReference>
<dbReference type="GO" id="GO:0008734">
    <property type="term" value="F:L-aspartate oxidase activity"/>
    <property type="evidence" value="ECO:0007669"/>
    <property type="project" value="UniProtKB-EC"/>
</dbReference>
<comment type="catalytic activity">
    <reaction evidence="9">
        <text>L-aspartate + O2 = iminosuccinate + H2O2</text>
        <dbReference type="Rhea" id="RHEA:25876"/>
        <dbReference type="ChEBI" id="CHEBI:15379"/>
        <dbReference type="ChEBI" id="CHEBI:16240"/>
        <dbReference type="ChEBI" id="CHEBI:29991"/>
        <dbReference type="ChEBI" id="CHEBI:77875"/>
        <dbReference type="EC" id="1.4.3.16"/>
    </reaction>
    <physiologicalReaction direction="left-to-right" evidence="9">
        <dbReference type="Rhea" id="RHEA:25877"/>
    </physiologicalReaction>
</comment>
<evidence type="ECO:0000256" key="1">
    <source>
        <dbReference type="ARBA" id="ARBA00001974"/>
    </source>
</evidence>
<reference evidence="14" key="1">
    <citation type="journal article" date="2019" name="Int. J. Syst. Evol. Microbiol.">
        <title>The Global Catalogue of Microorganisms (GCM) 10K type strain sequencing project: providing services to taxonomists for standard genome sequencing and annotation.</title>
        <authorList>
            <consortium name="The Broad Institute Genomics Platform"/>
            <consortium name="The Broad Institute Genome Sequencing Center for Infectious Disease"/>
            <person name="Wu L."/>
            <person name="Ma J."/>
        </authorList>
    </citation>
    <scope>NUCLEOTIDE SEQUENCE [LARGE SCALE GENOMIC DNA]</scope>
    <source>
        <strain evidence="14">CCUG 60898</strain>
    </source>
</reference>
<dbReference type="InterPro" id="IPR027477">
    <property type="entry name" value="Succ_DH/fumarate_Rdtase_cat_sf"/>
</dbReference>
<dbReference type="EC" id="1.4.3.16" evidence="4 10"/>
<evidence type="ECO:0000256" key="2">
    <source>
        <dbReference type="ARBA" id="ARBA00004950"/>
    </source>
</evidence>
<dbReference type="NCBIfam" id="TIGR00551">
    <property type="entry name" value="nadB"/>
    <property type="match status" value="1"/>
</dbReference>
<evidence type="ECO:0000256" key="8">
    <source>
        <dbReference type="ARBA" id="ARBA00023002"/>
    </source>
</evidence>
<keyword evidence="7 11" id="KW-0274">FAD</keyword>
<protein>
    <recommendedName>
        <fullName evidence="4 10">L-aspartate oxidase</fullName>
        <ecNumber evidence="4 10">1.4.3.16</ecNumber>
    </recommendedName>
</protein>
<dbReference type="Proteomes" id="UP001597100">
    <property type="component" value="Unassembled WGS sequence"/>
</dbReference>
<keyword evidence="5 11" id="KW-0285">Flavoprotein</keyword>
<evidence type="ECO:0000256" key="11">
    <source>
        <dbReference type="RuleBase" id="RU362049"/>
    </source>
</evidence>
<feature type="domain" description="FAD-dependent oxidoreductase 2 FAD-binding" evidence="12">
    <location>
        <begin position="4"/>
        <end position="383"/>
    </location>
</feature>
<comment type="pathway">
    <text evidence="2 11">Cofactor biosynthesis; NAD(+) biosynthesis; iminoaspartate from L-aspartate (oxidase route): step 1/1.</text>
</comment>
<evidence type="ECO:0000256" key="3">
    <source>
        <dbReference type="ARBA" id="ARBA00008562"/>
    </source>
</evidence>
<keyword evidence="14" id="KW-1185">Reference proteome</keyword>
<dbReference type="SUPFAM" id="SSF46977">
    <property type="entry name" value="Succinate dehydrogenase/fumarate reductase flavoprotein C-terminal domain"/>
    <property type="match status" value="1"/>
</dbReference>
<dbReference type="EMBL" id="JBHTJP010000032">
    <property type="protein sequence ID" value="MFD0976049.1"/>
    <property type="molecule type" value="Genomic_DNA"/>
</dbReference>
<dbReference type="PANTHER" id="PTHR42716">
    <property type="entry name" value="L-ASPARTATE OXIDASE"/>
    <property type="match status" value="1"/>
</dbReference>
<evidence type="ECO:0000256" key="7">
    <source>
        <dbReference type="ARBA" id="ARBA00022827"/>
    </source>
</evidence>
<dbReference type="RefSeq" id="WP_380737082.1">
    <property type="nucleotide sequence ID" value="NZ_JBHTJP010000032.1"/>
</dbReference>
<evidence type="ECO:0000256" key="9">
    <source>
        <dbReference type="ARBA" id="ARBA00048305"/>
    </source>
</evidence>
<dbReference type="InterPro" id="IPR036188">
    <property type="entry name" value="FAD/NAD-bd_sf"/>
</dbReference>
<keyword evidence="6 11" id="KW-0662">Pyridine nucleotide biosynthesis</keyword>
<comment type="subcellular location">
    <subcellularLocation>
        <location evidence="11">Cytoplasm</location>
    </subcellularLocation>
</comment>
<dbReference type="InterPro" id="IPR037099">
    <property type="entry name" value="Fum_R/Succ_DH_flav-like_C_sf"/>
</dbReference>
<evidence type="ECO:0000313" key="14">
    <source>
        <dbReference type="Proteomes" id="UP001597100"/>
    </source>
</evidence>
<evidence type="ECO:0000256" key="10">
    <source>
        <dbReference type="NCBIfam" id="TIGR00551"/>
    </source>
</evidence>
<evidence type="ECO:0000313" key="13">
    <source>
        <dbReference type="EMBL" id="MFD0976049.1"/>
    </source>
</evidence>
<comment type="cofactor">
    <cofactor evidence="1 11">
        <name>FAD</name>
        <dbReference type="ChEBI" id="CHEBI:57692"/>
    </cofactor>
</comment>
<dbReference type="InterPro" id="IPR005288">
    <property type="entry name" value="NadB"/>
</dbReference>
<evidence type="ECO:0000256" key="4">
    <source>
        <dbReference type="ARBA" id="ARBA00012173"/>
    </source>
</evidence>
<dbReference type="SUPFAM" id="SSF56425">
    <property type="entry name" value="Succinate dehydrogenase/fumarate reductase flavoprotein, catalytic domain"/>
    <property type="match status" value="1"/>
</dbReference>
<evidence type="ECO:0000259" key="12">
    <source>
        <dbReference type="Pfam" id="PF00890"/>
    </source>
</evidence>
<comment type="caution">
    <text evidence="13">The sequence shown here is derived from an EMBL/GenBank/DDBJ whole genome shotgun (WGS) entry which is preliminary data.</text>
</comment>
<comment type="similarity">
    <text evidence="3 11">Belongs to the FAD-dependent oxidoreductase 2 family. NadB subfamily.</text>
</comment>